<evidence type="ECO:0000313" key="2">
    <source>
        <dbReference type="Proteomes" id="UP000030750"/>
    </source>
</evidence>
<reference evidence="1" key="2">
    <citation type="submission" date="2013-10" db="EMBL/GenBank/DDBJ databases">
        <authorList>
            <person name="Aslett M."/>
        </authorList>
    </citation>
    <scope>NUCLEOTIDE SEQUENCE [LARGE SCALE GENOMIC DNA]</scope>
    <source>
        <strain evidence="1">Houghton</strain>
    </source>
</reference>
<sequence length="175" mass="19316">MEVMQLARLPARAATEECSRGNKAAFVLLATEAARLLHLCPVGDRPDGSATVHQRALPYILADTARPCCVAQGVRFYIAVIAYRRCQLYIRSVGSVYSDLLPLPSMTNTPIEALCREAAICTGHIVSNMHDQAYTHRFHALSWVWHRFRTMYVLHSDGAVSLASAPATVEACRFA</sequence>
<keyword evidence="2" id="KW-1185">Reference proteome</keyword>
<organism evidence="1 2">
    <name type="scientific">Eimeria brunetti</name>
    <dbReference type="NCBI Taxonomy" id="51314"/>
    <lineage>
        <taxon>Eukaryota</taxon>
        <taxon>Sar</taxon>
        <taxon>Alveolata</taxon>
        <taxon>Apicomplexa</taxon>
        <taxon>Conoidasida</taxon>
        <taxon>Coccidia</taxon>
        <taxon>Eucoccidiorida</taxon>
        <taxon>Eimeriorina</taxon>
        <taxon>Eimeriidae</taxon>
        <taxon>Eimeria</taxon>
    </lineage>
</organism>
<dbReference type="AlphaFoldDB" id="U6L5W2"/>
<dbReference type="VEuPathDB" id="ToxoDB:EBH_0061890"/>
<name>U6L5W2_9EIME</name>
<gene>
    <name evidence="1" type="ORF">EBH_0061890</name>
</gene>
<reference evidence="1" key="1">
    <citation type="submission" date="2013-10" db="EMBL/GenBank/DDBJ databases">
        <title>Genomic analysis of the causative agents of coccidiosis in chickens.</title>
        <authorList>
            <person name="Reid A.J."/>
            <person name="Blake D."/>
            <person name="Billington K."/>
            <person name="Browne H."/>
            <person name="Dunn M."/>
            <person name="Hung S."/>
            <person name="Kawahara F."/>
            <person name="Miranda-Saavedra D."/>
            <person name="Mourier T."/>
            <person name="Nagra H."/>
            <person name="Otto T.D."/>
            <person name="Rawlings N."/>
            <person name="Sanchez A."/>
            <person name="Sanders M."/>
            <person name="Subramaniam C."/>
            <person name="Tay Y."/>
            <person name="Dear P."/>
            <person name="Doerig C."/>
            <person name="Gruber A."/>
            <person name="Parkinson J."/>
            <person name="Shirley M."/>
            <person name="Wan K.L."/>
            <person name="Berriman M."/>
            <person name="Tomley F."/>
            <person name="Pain A."/>
        </authorList>
    </citation>
    <scope>NUCLEOTIDE SEQUENCE [LARGE SCALE GENOMIC DNA]</scope>
    <source>
        <strain evidence="1">Houghton</strain>
    </source>
</reference>
<protein>
    <submittedName>
        <fullName evidence="1">Uncharacterized protein</fullName>
    </submittedName>
</protein>
<proteinExistence type="predicted"/>
<evidence type="ECO:0000313" key="1">
    <source>
        <dbReference type="EMBL" id="CDJ45802.1"/>
    </source>
</evidence>
<accession>U6L5W2</accession>
<dbReference type="EMBL" id="HG710201">
    <property type="protein sequence ID" value="CDJ45802.1"/>
    <property type="molecule type" value="Genomic_DNA"/>
</dbReference>
<dbReference type="Proteomes" id="UP000030750">
    <property type="component" value="Unassembled WGS sequence"/>
</dbReference>